<reference evidence="2 3" key="1">
    <citation type="submission" date="2024-07" db="EMBL/GenBank/DDBJ databases">
        <title>Marimonas sp.nov., isolated from tidal-flat sediment.</title>
        <authorList>
            <person name="Jayan J.N."/>
            <person name="Lee S.S."/>
        </authorList>
    </citation>
    <scope>NUCLEOTIDE SEQUENCE [LARGE SCALE GENOMIC DNA]</scope>
    <source>
        <strain evidence="2 3">MJW-29</strain>
    </source>
</reference>
<dbReference type="Proteomes" id="UP001556098">
    <property type="component" value="Unassembled WGS sequence"/>
</dbReference>
<sequence length="88" mass="10069">MENKKQVTRNLLGQEPGRKKRHASAANSLKIAYRETKRHHTGTPYRVTPGWKRGCRVNKLQILYLHRLHGLTEAQAHGLAVLIWGASY</sequence>
<gene>
    <name evidence="2" type="ORF">AB2B41_20990</name>
</gene>
<dbReference type="RefSeq" id="WP_367879787.1">
    <property type="nucleotide sequence ID" value="NZ_JBFNXX010000030.1"/>
</dbReference>
<feature type="region of interest" description="Disordered" evidence="1">
    <location>
        <begin position="1"/>
        <end position="26"/>
    </location>
</feature>
<evidence type="ECO:0000313" key="2">
    <source>
        <dbReference type="EMBL" id="MEW9922090.1"/>
    </source>
</evidence>
<name>A0ABV3RSW6_9RHOB</name>
<keyword evidence="3" id="KW-1185">Reference proteome</keyword>
<protein>
    <submittedName>
        <fullName evidence="2">Uncharacterized protein</fullName>
    </submittedName>
</protein>
<proteinExistence type="predicted"/>
<organism evidence="2 3">
    <name type="scientific">Sulfitobacter sediminis</name>
    <dbReference type="NCBI Taxonomy" id="3234186"/>
    <lineage>
        <taxon>Bacteria</taxon>
        <taxon>Pseudomonadati</taxon>
        <taxon>Pseudomonadota</taxon>
        <taxon>Alphaproteobacteria</taxon>
        <taxon>Rhodobacterales</taxon>
        <taxon>Roseobacteraceae</taxon>
        <taxon>Sulfitobacter</taxon>
    </lineage>
</organism>
<comment type="caution">
    <text evidence="2">The sequence shown here is derived from an EMBL/GenBank/DDBJ whole genome shotgun (WGS) entry which is preliminary data.</text>
</comment>
<dbReference type="EMBL" id="JBFNXX010000030">
    <property type="protein sequence ID" value="MEW9922090.1"/>
    <property type="molecule type" value="Genomic_DNA"/>
</dbReference>
<accession>A0ABV3RSW6</accession>
<evidence type="ECO:0000256" key="1">
    <source>
        <dbReference type="SAM" id="MobiDB-lite"/>
    </source>
</evidence>
<evidence type="ECO:0000313" key="3">
    <source>
        <dbReference type="Proteomes" id="UP001556098"/>
    </source>
</evidence>